<dbReference type="SUPFAM" id="SSF52540">
    <property type="entry name" value="P-loop containing nucleoside triphosphate hydrolases"/>
    <property type="match status" value="1"/>
</dbReference>
<proteinExistence type="predicted"/>
<dbReference type="PROSITE" id="PS50893">
    <property type="entry name" value="ABC_TRANSPORTER_2"/>
    <property type="match status" value="1"/>
</dbReference>
<feature type="domain" description="ABC transporter" evidence="4">
    <location>
        <begin position="23"/>
        <end position="244"/>
    </location>
</feature>
<sequence>MCETAVQRDRHAEGLHALNSDVVVAQALGKRYPDGGGTESWAIENLSFSVAAGSLTAIVGPSGVGKTTLLQLLAGLVRPSSGSVVVGGIDVSTLGDRKLTRLRREKIGFVFQTLQLLPDITAEENITLPVRLGRRTVDIVELDELAQLLDIDICLRKSTGDLSGGQQQRVAVARALFSRPDVVLADEPTGALDRAAAERVMGLFRLAADHRGQTVLVVTHDDRVLPWCDRVLTMERGHGMTEFIA</sequence>
<dbReference type="InterPro" id="IPR015854">
    <property type="entry name" value="ABC_transpr_LolD-like"/>
</dbReference>
<accession>A0ABT4MF97</accession>
<comment type="caution">
    <text evidence="5">The sequence shown here is derived from an EMBL/GenBank/DDBJ whole genome shotgun (WGS) entry which is preliminary data.</text>
</comment>
<reference evidence="5" key="1">
    <citation type="submission" date="2022-12" db="EMBL/GenBank/DDBJ databases">
        <authorList>
            <person name="Krivoruchko A.V."/>
            <person name="Elkin A."/>
        </authorList>
    </citation>
    <scope>NUCLEOTIDE SEQUENCE</scope>
    <source>
        <strain evidence="5">IEGM 1391</strain>
    </source>
</reference>
<protein>
    <submittedName>
        <fullName evidence="5">ABC transporter ATP-binding protein</fullName>
    </submittedName>
</protein>
<evidence type="ECO:0000313" key="6">
    <source>
        <dbReference type="Proteomes" id="UP001081071"/>
    </source>
</evidence>
<evidence type="ECO:0000256" key="3">
    <source>
        <dbReference type="ARBA" id="ARBA00022840"/>
    </source>
</evidence>
<evidence type="ECO:0000256" key="2">
    <source>
        <dbReference type="ARBA" id="ARBA00022741"/>
    </source>
</evidence>
<dbReference type="Gene3D" id="3.40.50.300">
    <property type="entry name" value="P-loop containing nucleotide triphosphate hydrolases"/>
    <property type="match status" value="1"/>
</dbReference>
<dbReference type="EMBL" id="JAPWIJ010000005">
    <property type="protein sequence ID" value="MCZ4519498.1"/>
    <property type="molecule type" value="Genomic_DNA"/>
</dbReference>
<dbReference type="SMART" id="SM00382">
    <property type="entry name" value="AAA"/>
    <property type="match status" value="1"/>
</dbReference>
<dbReference type="InterPro" id="IPR003439">
    <property type="entry name" value="ABC_transporter-like_ATP-bd"/>
</dbReference>
<dbReference type="CDD" id="cd03255">
    <property type="entry name" value="ABC_MJ0796_LolCDE_FtsE"/>
    <property type="match status" value="1"/>
</dbReference>
<keyword evidence="2" id="KW-0547">Nucleotide-binding</keyword>
<dbReference type="InterPro" id="IPR017911">
    <property type="entry name" value="MacB-like_ATP-bd"/>
</dbReference>
<dbReference type="PANTHER" id="PTHR24220">
    <property type="entry name" value="IMPORT ATP-BINDING PROTEIN"/>
    <property type="match status" value="1"/>
</dbReference>
<dbReference type="InterPro" id="IPR017871">
    <property type="entry name" value="ABC_transporter-like_CS"/>
</dbReference>
<keyword evidence="1" id="KW-0813">Transport</keyword>
<dbReference type="Proteomes" id="UP001081071">
    <property type="component" value="Unassembled WGS sequence"/>
</dbReference>
<dbReference type="PANTHER" id="PTHR24220:SF685">
    <property type="entry name" value="ABC TRANSPORTER RELATED"/>
    <property type="match status" value="1"/>
</dbReference>
<organism evidence="5 6">
    <name type="scientific">Rhodococcus ruber</name>
    <dbReference type="NCBI Taxonomy" id="1830"/>
    <lineage>
        <taxon>Bacteria</taxon>
        <taxon>Bacillati</taxon>
        <taxon>Actinomycetota</taxon>
        <taxon>Actinomycetes</taxon>
        <taxon>Mycobacteriales</taxon>
        <taxon>Nocardiaceae</taxon>
        <taxon>Rhodococcus</taxon>
    </lineage>
</organism>
<dbReference type="GO" id="GO:0005524">
    <property type="term" value="F:ATP binding"/>
    <property type="evidence" value="ECO:0007669"/>
    <property type="project" value="UniProtKB-KW"/>
</dbReference>
<evidence type="ECO:0000256" key="1">
    <source>
        <dbReference type="ARBA" id="ARBA00022448"/>
    </source>
</evidence>
<evidence type="ECO:0000259" key="4">
    <source>
        <dbReference type="PROSITE" id="PS50893"/>
    </source>
</evidence>
<gene>
    <name evidence="5" type="ORF">O4220_13320</name>
</gene>
<dbReference type="InterPro" id="IPR027417">
    <property type="entry name" value="P-loop_NTPase"/>
</dbReference>
<dbReference type="InterPro" id="IPR003593">
    <property type="entry name" value="AAA+_ATPase"/>
</dbReference>
<dbReference type="RefSeq" id="WP_269604890.1">
    <property type="nucleotide sequence ID" value="NZ_JAPWIJ010000005.1"/>
</dbReference>
<keyword evidence="6" id="KW-1185">Reference proteome</keyword>
<name>A0ABT4MF97_9NOCA</name>
<evidence type="ECO:0000313" key="5">
    <source>
        <dbReference type="EMBL" id="MCZ4519498.1"/>
    </source>
</evidence>
<keyword evidence="3 5" id="KW-0067">ATP-binding</keyword>
<dbReference type="PROSITE" id="PS00211">
    <property type="entry name" value="ABC_TRANSPORTER_1"/>
    <property type="match status" value="1"/>
</dbReference>
<dbReference type="Pfam" id="PF00005">
    <property type="entry name" value="ABC_tran"/>
    <property type="match status" value="1"/>
</dbReference>